<dbReference type="InterPro" id="IPR036691">
    <property type="entry name" value="Endo/exonu/phosph_ase_sf"/>
</dbReference>
<keyword evidence="2 5" id="KW-0378">Hydrolase</keyword>
<evidence type="ECO:0000313" key="5">
    <source>
        <dbReference type="EMBL" id="KAK7087029.1"/>
    </source>
</evidence>
<dbReference type="InterPro" id="IPR005135">
    <property type="entry name" value="Endo/exonuclease/phosphatase"/>
</dbReference>
<gene>
    <name evidence="5" type="primary">CCRN4L_1</name>
    <name evidence="5" type="ORF">SK128_004608</name>
</gene>
<dbReference type="Pfam" id="PF03372">
    <property type="entry name" value="Exo_endo_phos"/>
    <property type="match status" value="1"/>
</dbReference>
<evidence type="ECO:0000256" key="1">
    <source>
        <dbReference type="ARBA" id="ARBA00010774"/>
    </source>
</evidence>
<proteinExistence type="inferred from homology"/>
<organism evidence="5 6">
    <name type="scientific">Halocaridina rubra</name>
    <name type="common">Hawaiian red shrimp</name>
    <dbReference type="NCBI Taxonomy" id="373956"/>
    <lineage>
        <taxon>Eukaryota</taxon>
        <taxon>Metazoa</taxon>
        <taxon>Ecdysozoa</taxon>
        <taxon>Arthropoda</taxon>
        <taxon>Crustacea</taxon>
        <taxon>Multicrustacea</taxon>
        <taxon>Malacostraca</taxon>
        <taxon>Eumalacostraca</taxon>
        <taxon>Eucarida</taxon>
        <taxon>Decapoda</taxon>
        <taxon>Pleocyemata</taxon>
        <taxon>Caridea</taxon>
        <taxon>Atyoidea</taxon>
        <taxon>Atyidae</taxon>
        <taxon>Halocaridina</taxon>
    </lineage>
</organism>
<dbReference type="PANTHER" id="PTHR12121:SF45">
    <property type="entry name" value="NOCTURNIN"/>
    <property type="match status" value="1"/>
</dbReference>
<dbReference type="SUPFAM" id="SSF56219">
    <property type="entry name" value="DNase I-like"/>
    <property type="match status" value="1"/>
</dbReference>
<sequence length="215" mass="23770">MYGTDLKLSALWQHVCAVASPTLIYDILDKTVAILLILENRETEKQLAVLTTHLKARQGALLSSLRNEQGKDLLGFLDQHCSTYPVIICGDFNAEPSEPVYATMTEVSTGLDSAYAVLNGGKEPPYSTWKIRESGECCHNIDYVFYTPNFLRVEGGFDVPTENDLGPCRAPSFSYPSDHFSLICDFSMQPEQNASMFSGNECDALEGENSLSESF</sequence>
<feature type="non-terminal residue" evidence="5">
    <location>
        <position position="215"/>
    </location>
</feature>
<accession>A0AAN9AHP7</accession>
<dbReference type="GO" id="GO:0000175">
    <property type="term" value="F:3'-5'-RNA exonuclease activity"/>
    <property type="evidence" value="ECO:0007669"/>
    <property type="project" value="TreeGrafter"/>
</dbReference>
<dbReference type="EMBL" id="JAXCGZ010000018">
    <property type="protein sequence ID" value="KAK7087029.1"/>
    <property type="molecule type" value="Genomic_DNA"/>
</dbReference>
<evidence type="ECO:0000256" key="3">
    <source>
        <dbReference type="ARBA" id="ARBA00023807"/>
    </source>
</evidence>
<evidence type="ECO:0000313" key="6">
    <source>
        <dbReference type="Proteomes" id="UP001381693"/>
    </source>
</evidence>
<dbReference type="InterPro" id="IPR050410">
    <property type="entry name" value="CCR4/nocturin_mRNA_transcr"/>
</dbReference>
<reference evidence="5 6" key="1">
    <citation type="submission" date="2023-11" db="EMBL/GenBank/DDBJ databases">
        <title>Halocaridina rubra genome assembly.</title>
        <authorList>
            <person name="Smith C."/>
        </authorList>
    </citation>
    <scope>NUCLEOTIDE SEQUENCE [LARGE SCALE GENOMIC DNA]</scope>
    <source>
        <strain evidence="5">EP-1</strain>
        <tissue evidence="5">Whole</tissue>
    </source>
</reference>
<dbReference type="Gene3D" id="3.60.10.10">
    <property type="entry name" value="Endonuclease/exonuclease/phosphatase"/>
    <property type="match status" value="1"/>
</dbReference>
<comment type="similarity">
    <text evidence="1">Belongs to the CCR4/nocturin family.</text>
</comment>
<dbReference type="AlphaFoldDB" id="A0AAN9AHP7"/>
<protein>
    <recommendedName>
        <fullName evidence="3">Nocturnin</fullName>
    </recommendedName>
</protein>
<keyword evidence="6" id="KW-1185">Reference proteome</keyword>
<dbReference type="Proteomes" id="UP001381693">
    <property type="component" value="Unassembled WGS sequence"/>
</dbReference>
<evidence type="ECO:0000256" key="2">
    <source>
        <dbReference type="ARBA" id="ARBA00022801"/>
    </source>
</evidence>
<name>A0AAN9AHP7_HALRR</name>
<evidence type="ECO:0000259" key="4">
    <source>
        <dbReference type="Pfam" id="PF03372"/>
    </source>
</evidence>
<dbReference type="GO" id="GO:0006139">
    <property type="term" value="P:nucleobase-containing compound metabolic process"/>
    <property type="evidence" value="ECO:0007669"/>
    <property type="project" value="UniProtKB-ARBA"/>
</dbReference>
<feature type="domain" description="Endonuclease/exonuclease/phosphatase" evidence="4">
    <location>
        <begin position="69"/>
        <end position="179"/>
    </location>
</feature>
<comment type="caution">
    <text evidence="5">The sequence shown here is derived from an EMBL/GenBank/DDBJ whole genome shotgun (WGS) entry which is preliminary data.</text>
</comment>
<dbReference type="PANTHER" id="PTHR12121">
    <property type="entry name" value="CARBON CATABOLITE REPRESSOR PROTEIN 4"/>
    <property type="match status" value="1"/>
</dbReference>